<gene>
    <name evidence="1" type="ORF">LACBIDRAFT_298488</name>
</gene>
<proteinExistence type="predicted"/>
<dbReference type="RefSeq" id="XP_001881913.1">
    <property type="nucleotide sequence ID" value="XM_001881878.1"/>
</dbReference>
<protein>
    <submittedName>
        <fullName evidence="1">Predicted protein</fullName>
    </submittedName>
</protein>
<accession>B0DCZ2</accession>
<dbReference type="Proteomes" id="UP000001194">
    <property type="component" value="Unassembled WGS sequence"/>
</dbReference>
<sequence length="123" mass="13979">MLSIWWTEPPRSSVSRRRDKPSDLESLEREIMTLQIELESLRTKNTPSVSWIGGRGFERNRTRAFSHLAAMYAIVEKRTKALKVYQAGCGRTSSLLYHLTPLVMATYCSPVAPSLDFTCSLIL</sequence>
<dbReference type="EMBL" id="DS547104">
    <property type="protein sequence ID" value="EDR07521.1"/>
    <property type="molecule type" value="Genomic_DNA"/>
</dbReference>
<evidence type="ECO:0000313" key="2">
    <source>
        <dbReference type="Proteomes" id="UP000001194"/>
    </source>
</evidence>
<dbReference type="InParanoid" id="B0DCZ2"/>
<dbReference type="AlphaFoldDB" id="B0DCZ2"/>
<dbReference type="GeneID" id="6077377"/>
<dbReference type="KEGG" id="lbc:LACBIDRAFT_298488"/>
<evidence type="ECO:0000313" key="1">
    <source>
        <dbReference type="EMBL" id="EDR07521.1"/>
    </source>
</evidence>
<keyword evidence="2" id="KW-1185">Reference proteome</keyword>
<dbReference type="HOGENOM" id="CLU_2015666_0_0_1"/>
<reference evidence="1 2" key="1">
    <citation type="journal article" date="2008" name="Nature">
        <title>The genome of Laccaria bicolor provides insights into mycorrhizal symbiosis.</title>
        <authorList>
            <person name="Martin F."/>
            <person name="Aerts A."/>
            <person name="Ahren D."/>
            <person name="Brun A."/>
            <person name="Danchin E.G.J."/>
            <person name="Duchaussoy F."/>
            <person name="Gibon J."/>
            <person name="Kohler A."/>
            <person name="Lindquist E."/>
            <person name="Pereda V."/>
            <person name="Salamov A."/>
            <person name="Shapiro H.J."/>
            <person name="Wuyts J."/>
            <person name="Blaudez D."/>
            <person name="Buee M."/>
            <person name="Brokstein P."/>
            <person name="Canbaeck B."/>
            <person name="Cohen D."/>
            <person name="Courty P.E."/>
            <person name="Coutinho P.M."/>
            <person name="Delaruelle C."/>
            <person name="Detter J.C."/>
            <person name="Deveau A."/>
            <person name="DiFazio S."/>
            <person name="Duplessis S."/>
            <person name="Fraissinet-Tachet L."/>
            <person name="Lucic E."/>
            <person name="Frey-Klett P."/>
            <person name="Fourrey C."/>
            <person name="Feussner I."/>
            <person name="Gay G."/>
            <person name="Grimwood J."/>
            <person name="Hoegger P.J."/>
            <person name="Jain P."/>
            <person name="Kilaru S."/>
            <person name="Labbe J."/>
            <person name="Lin Y.C."/>
            <person name="Legue V."/>
            <person name="Le Tacon F."/>
            <person name="Marmeisse R."/>
            <person name="Melayah D."/>
            <person name="Montanini B."/>
            <person name="Muratet M."/>
            <person name="Nehls U."/>
            <person name="Niculita-Hirzel H."/>
            <person name="Oudot-Le Secq M.P."/>
            <person name="Peter M."/>
            <person name="Quesneville H."/>
            <person name="Rajashekar B."/>
            <person name="Reich M."/>
            <person name="Rouhier N."/>
            <person name="Schmutz J."/>
            <person name="Yin T."/>
            <person name="Chalot M."/>
            <person name="Henrissat B."/>
            <person name="Kuees U."/>
            <person name="Lucas S."/>
            <person name="Van de Peer Y."/>
            <person name="Podila G.K."/>
            <person name="Polle A."/>
            <person name="Pukkila P.J."/>
            <person name="Richardson P.M."/>
            <person name="Rouze P."/>
            <person name="Sanders I.R."/>
            <person name="Stajich J.E."/>
            <person name="Tunlid A."/>
            <person name="Tuskan G."/>
            <person name="Grigoriev I.V."/>
        </authorList>
    </citation>
    <scope>NUCLEOTIDE SEQUENCE [LARGE SCALE GENOMIC DNA]</scope>
    <source>
        <strain evidence="2">S238N-H82 / ATCC MYA-4686</strain>
    </source>
</reference>
<organism evidence="2">
    <name type="scientific">Laccaria bicolor (strain S238N-H82 / ATCC MYA-4686)</name>
    <name type="common">Bicoloured deceiver</name>
    <name type="synonym">Laccaria laccata var. bicolor</name>
    <dbReference type="NCBI Taxonomy" id="486041"/>
    <lineage>
        <taxon>Eukaryota</taxon>
        <taxon>Fungi</taxon>
        <taxon>Dikarya</taxon>
        <taxon>Basidiomycota</taxon>
        <taxon>Agaricomycotina</taxon>
        <taxon>Agaricomycetes</taxon>
        <taxon>Agaricomycetidae</taxon>
        <taxon>Agaricales</taxon>
        <taxon>Agaricineae</taxon>
        <taxon>Hydnangiaceae</taxon>
        <taxon>Laccaria</taxon>
    </lineage>
</organism>
<name>B0DCZ2_LACBS</name>